<name>A0A915I5Y4_ROMCU</name>
<dbReference type="WBParaSite" id="nRc.2.0.1.t08789-RA">
    <property type="protein sequence ID" value="nRc.2.0.1.t08789-RA"/>
    <property type="gene ID" value="nRc.2.0.1.g08789"/>
</dbReference>
<sequence>MVEIKTTIFWLFFELLERKWDFLKIWTIDDPQKEILKIWTIDDPQKIASYARPQSSVTSMISTLKCISPDYWTKIKVDRDDPKKFFSLITL</sequence>
<reference evidence="2" key="1">
    <citation type="submission" date="2022-11" db="UniProtKB">
        <authorList>
            <consortium name="WormBaseParasite"/>
        </authorList>
    </citation>
    <scope>IDENTIFICATION</scope>
</reference>
<organism evidence="1 2">
    <name type="scientific">Romanomermis culicivorax</name>
    <name type="common">Nematode worm</name>
    <dbReference type="NCBI Taxonomy" id="13658"/>
    <lineage>
        <taxon>Eukaryota</taxon>
        <taxon>Metazoa</taxon>
        <taxon>Ecdysozoa</taxon>
        <taxon>Nematoda</taxon>
        <taxon>Enoplea</taxon>
        <taxon>Dorylaimia</taxon>
        <taxon>Mermithida</taxon>
        <taxon>Mermithoidea</taxon>
        <taxon>Mermithidae</taxon>
        <taxon>Romanomermis</taxon>
    </lineage>
</organism>
<protein>
    <submittedName>
        <fullName evidence="2">Uncharacterized protein</fullName>
    </submittedName>
</protein>
<keyword evidence="1" id="KW-1185">Reference proteome</keyword>
<dbReference type="AlphaFoldDB" id="A0A915I5Y4"/>
<dbReference type="Proteomes" id="UP000887565">
    <property type="component" value="Unplaced"/>
</dbReference>
<evidence type="ECO:0000313" key="1">
    <source>
        <dbReference type="Proteomes" id="UP000887565"/>
    </source>
</evidence>
<proteinExistence type="predicted"/>
<evidence type="ECO:0000313" key="2">
    <source>
        <dbReference type="WBParaSite" id="nRc.2.0.1.t08789-RA"/>
    </source>
</evidence>
<accession>A0A915I5Y4</accession>